<dbReference type="AlphaFoldDB" id="M7NU23"/>
<name>M7NU23_PNEMU</name>
<organism evidence="3 4">
    <name type="scientific">Pneumocystis murina (strain B123)</name>
    <name type="common">Mouse pneumocystis pneumonia agent</name>
    <name type="synonym">Pneumocystis carinii f. sp. muris</name>
    <dbReference type="NCBI Taxonomy" id="1069680"/>
    <lineage>
        <taxon>Eukaryota</taxon>
        <taxon>Fungi</taxon>
        <taxon>Dikarya</taxon>
        <taxon>Ascomycota</taxon>
        <taxon>Taphrinomycotina</taxon>
        <taxon>Pneumocystomycetes</taxon>
        <taxon>Pneumocystaceae</taxon>
        <taxon>Pneumocystis</taxon>
    </lineage>
</organism>
<dbReference type="VEuPathDB" id="FungiDB:PNEG_01324"/>
<dbReference type="EMBL" id="AFWA02000006">
    <property type="protein sequence ID" value="EMR10621.1"/>
    <property type="molecule type" value="Genomic_DNA"/>
</dbReference>
<dbReference type="OrthoDB" id="5572108at2759"/>
<dbReference type="Gene3D" id="3.90.640.10">
    <property type="entry name" value="Actin, Chain A, domain 4"/>
    <property type="match status" value="1"/>
</dbReference>
<feature type="region of interest" description="Disordered" evidence="2">
    <location>
        <begin position="63"/>
        <end position="84"/>
    </location>
</feature>
<dbReference type="SMART" id="SM00268">
    <property type="entry name" value="ACTIN"/>
    <property type="match status" value="1"/>
</dbReference>
<dbReference type="PANTHER" id="PTHR11937">
    <property type="entry name" value="ACTIN"/>
    <property type="match status" value="1"/>
</dbReference>
<dbReference type="Proteomes" id="UP000011958">
    <property type="component" value="Unassembled WGS sequence"/>
</dbReference>
<evidence type="ECO:0000313" key="4">
    <source>
        <dbReference type="Proteomes" id="UP000011958"/>
    </source>
</evidence>
<dbReference type="Pfam" id="PF00022">
    <property type="entry name" value="Actin"/>
    <property type="match status" value="1"/>
</dbReference>
<dbReference type="Gene3D" id="3.30.420.40">
    <property type="match status" value="3"/>
</dbReference>
<comment type="similarity">
    <text evidence="1">Belongs to the actin family.</text>
</comment>
<dbReference type="STRING" id="1069680.M7NU23"/>
<dbReference type="RefSeq" id="XP_007873250.1">
    <property type="nucleotide sequence ID" value="XM_007875059.1"/>
</dbReference>
<feature type="compositionally biased region" description="Basic and acidic residues" evidence="2">
    <location>
        <begin position="63"/>
        <end position="72"/>
    </location>
</feature>
<sequence>MPPRKKGATQLDEQRRNEFMRFTTFPVIQPINQKNYYTEYLKREDQILMYRASDKTWSEETDVKIETRRSDGEEASEEEEEKHGNDAKVLVIHPGSMYLRIGLASDAFPQTIPNVIAHRHGSMRSRHEADAKLINEEKERIHFEEILQEMDLALKTRLRLSKRRTQSNTRELVIAYNREVLPEVMVEPVNQDEWVDVNEKPASLVGHKALKIPPHASADYTLFWPIRYRVLNKNDYISSRQCIDDIAAIFESALATLGMQRVDWMPLAVVLVIPDAYDKVYVETMLDILIRELQFSKVCVLQESVCTAFGAGLSAACIIDVGAQTTSIACVEEGICLPESRLQLCYGGEDVTRFFVRLLLRNHFPYAIDLRKIQDWRLADTLKIRHCTANENNTAIQLLHFFHGEPGNTKRFQFKVYDEPVLAAMSYFFPKIFENESKNSEKSVYNTNITHEETNEWKPLDEAIVESITRACEHAPSDERQKTMYRSLLLVGGGYAFPGFVHVLEDKLQIKQPTIQFLSPPRDMDPQILTWKGASVFSQLKISQDFWIKQKEWDLLGLRCLQYRSLGYFWNG</sequence>
<comment type="caution">
    <text evidence="3">The sequence shown here is derived from an EMBL/GenBank/DDBJ whole genome shotgun (WGS) entry which is preliminary data.</text>
</comment>
<dbReference type="InterPro" id="IPR004000">
    <property type="entry name" value="Actin"/>
</dbReference>
<dbReference type="CDD" id="cd10206">
    <property type="entry name" value="ASKHA_NBD_Arp8-like"/>
    <property type="match status" value="1"/>
</dbReference>
<evidence type="ECO:0000256" key="1">
    <source>
        <dbReference type="RuleBase" id="RU000487"/>
    </source>
</evidence>
<keyword evidence="4" id="KW-1185">Reference proteome</keyword>
<gene>
    <name evidence="3" type="ORF">PNEG_01324</name>
</gene>
<dbReference type="eggNOG" id="KOG0797">
    <property type="taxonomic scope" value="Eukaryota"/>
</dbReference>
<reference evidence="4" key="1">
    <citation type="journal article" date="2016" name="Nat. Commun.">
        <title>Genome analysis of three Pneumocystis species reveals adaptation mechanisms to life exclusively in mammalian hosts.</title>
        <authorList>
            <person name="Ma L."/>
            <person name="Chen Z."/>
            <person name="Huang D.W."/>
            <person name="Kutty G."/>
            <person name="Ishihara M."/>
            <person name="Wang H."/>
            <person name="Abouelleil A."/>
            <person name="Bishop L."/>
            <person name="Davey E."/>
            <person name="Deng R."/>
            <person name="Deng X."/>
            <person name="Fan L."/>
            <person name="Fantoni G."/>
            <person name="Fitzgerald M."/>
            <person name="Gogineni E."/>
            <person name="Goldberg J.M."/>
            <person name="Handley G."/>
            <person name="Hu X."/>
            <person name="Huber C."/>
            <person name="Jiao X."/>
            <person name="Jones K."/>
            <person name="Levin J.Z."/>
            <person name="Liu Y."/>
            <person name="Macdonald P."/>
            <person name="Melnikov A."/>
            <person name="Raley C."/>
            <person name="Sassi M."/>
            <person name="Sherman B.T."/>
            <person name="Song X."/>
            <person name="Sykes S."/>
            <person name="Tran B."/>
            <person name="Walsh L."/>
            <person name="Xia Y."/>
            <person name="Yang J."/>
            <person name="Young S."/>
            <person name="Zeng Q."/>
            <person name="Zheng X."/>
            <person name="Stephens R."/>
            <person name="Nusbaum C."/>
            <person name="Birren B.W."/>
            <person name="Azadi P."/>
            <person name="Lempicki R.A."/>
            <person name="Cuomo C.A."/>
            <person name="Kovacs J.A."/>
        </authorList>
    </citation>
    <scope>NUCLEOTIDE SEQUENCE [LARGE SCALE GENOMIC DNA]</scope>
    <source>
        <strain evidence="4">B123</strain>
    </source>
</reference>
<dbReference type="GeneID" id="19895021"/>
<dbReference type="HOGENOM" id="CLU_006974_0_1_1"/>
<evidence type="ECO:0000313" key="3">
    <source>
        <dbReference type="EMBL" id="EMR10621.1"/>
    </source>
</evidence>
<dbReference type="InterPro" id="IPR043129">
    <property type="entry name" value="ATPase_NBD"/>
</dbReference>
<dbReference type="GO" id="GO:0034080">
    <property type="term" value="P:CENP-A containing chromatin assembly"/>
    <property type="evidence" value="ECO:0007669"/>
    <property type="project" value="EnsemblFungi"/>
</dbReference>
<dbReference type="OMA" id="AYKCMWA"/>
<dbReference type="SUPFAM" id="SSF53067">
    <property type="entry name" value="Actin-like ATPase domain"/>
    <property type="match status" value="2"/>
</dbReference>
<proteinExistence type="inferred from homology"/>
<accession>M7NU23</accession>
<evidence type="ECO:0000256" key="2">
    <source>
        <dbReference type="SAM" id="MobiDB-lite"/>
    </source>
</evidence>
<protein>
    <submittedName>
        <fullName evidence="3">Uncharacterized protein</fullName>
    </submittedName>
</protein>
<dbReference type="GO" id="GO:0031011">
    <property type="term" value="C:Ino80 complex"/>
    <property type="evidence" value="ECO:0007669"/>
    <property type="project" value="EnsemblFungi"/>
</dbReference>